<dbReference type="Gene3D" id="1.25.50.20">
    <property type="match status" value="1"/>
</dbReference>
<keyword evidence="4 9" id="KW-0479">Metal-binding</keyword>
<name>A0A9P6PSD2_9FUNG</name>
<dbReference type="FunFam" id="1.10.390.10:FF:000001">
    <property type="entry name" value="Aminopeptidase"/>
    <property type="match status" value="1"/>
</dbReference>
<feature type="domain" description="Peptidase M1 membrane alanine aminopeptidase" evidence="12">
    <location>
        <begin position="236"/>
        <end position="453"/>
    </location>
</feature>
<evidence type="ECO:0000256" key="3">
    <source>
        <dbReference type="ARBA" id="ARBA00022670"/>
    </source>
</evidence>
<keyword evidence="2 11" id="KW-0031">Aminopeptidase</keyword>
<dbReference type="OrthoDB" id="10031169at2759"/>
<comment type="caution">
    <text evidence="15">The sequence shown here is derived from an EMBL/GenBank/DDBJ whole genome shotgun (WGS) entry which is preliminary data.</text>
</comment>
<feature type="domain" description="ERAP1-like C-terminal" evidence="13">
    <location>
        <begin position="530"/>
        <end position="855"/>
    </location>
</feature>
<feature type="binding site" evidence="9">
    <location>
        <position position="331"/>
    </location>
    <ligand>
        <name>Zn(2+)</name>
        <dbReference type="ChEBI" id="CHEBI:29105"/>
        <note>catalytic</note>
    </ligand>
</feature>
<dbReference type="FunFam" id="2.60.40.1730:FF:000002">
    <property type="entry name" value="Aminopeptidase"/>
    <property type="match status" value="1"/>
</dbReference>
<dbReference type="Pfam" id="PF11838">
    <property type="entry name" value="ERAP1_C"/>
    <property type="match status" value="1"/>
</dbReference>
<dbReference type="PANTHER" id="PTHR11533">
    <property type="entry name" value="PROTEASE M1 ZINC METALLOPROTEASE"/>
    <property type="match status" value="1"/>
</dbReference>
<feature type="active site" description="Proton acceptor" evidence="8">
    <location>
        <position position="309"/>
    </location>
</feature>
<keyword evidence="7 11" id="KW-0482">Metalloprotease</keyword>
<dbReference type="GO" id="GO:0043171">
    <property type="term" value="P:peptide catabolic process"/>
    <property type="evidence" value="ECO:0007669"/>
    <property type="project" value="TreeGrafter"/>
</dbReference>
<dbReference type="InterPro" id="IPR027268">
    <property type="entry name" value="Peptidase_M4/M1_CTD_sf"/>
</dbReference>
<dbReference type="InterPro" id="IPR001930">
    <property type="entry name" value="Peptidase_M1"/>
</dbReference>
<dbReference type="GO" id="GO:0005615">
    <property type="term" value="C:extracellular space"/>
    <property type="evidence" value="ECO:0007669"/>
    <property type="project" value="TreeGrafter"/>
</dbReference>
<keyword evidence="3 11" id="KW-0645">Protease</keyword>
<dbReference type="PANTHER" id="PTHR11533:SF171">
    <property type="entry name" value="AMINOPEPTIDASE"/>
    <property type="match status" value="1"/>
</dbReference>
<dbReference type="InterPro" id="IPR014782">
    <property type="entry name" value="Peptidase_M1_dom"/>
</dbReference>
<dbReference type="GO" id="GO:0006508">
    <property type="term" value="P:proteolysis"/>
    <property type="evidence" value="ECO:0007669"/>
    <property type="project" value="UniProtKB-KW"/>
</dbReference>
<evidence type="ECO:0000256" key="10">
    <source>
        <dbReference type="PIRSR" id="PIRSR634016-4"/>
    </source>
</evidence>
<dbReference type="GO" id="GO:0008270">
    <property type="term" value="F:zinc ion binding"/>
    <property type="evidence" value="ECO:0007669"/>
    <property type="project" value="UniProtKB-UniRule"/>
</dbReference>
<evidence type="ECO:0000256" key="2">
    <source>
        <dbReference type="ARBA" id="ARBA00022438"/>
    </source>
</evidence>
<feature type="domain" description="Aminopeptidase N-like N-terminal" evidence="14">
    <location>
        <begin position="13"/>
        <end position="198"/>
    </location>
</feature>
<comment type="similarity">
    <text evidence="1 11">Belongs to the peptidase M1 family.</text>
</comment>
<protein>
    <recommendedName>
        <fullName evidence="11">Aminopeptidase</fullName>
        <ecNumber evidence="11">3.4.11.-</ecNumber>
    </recommendedName>
</protein>
<dbReference type="PRINTS" id="PR00756">
    <property type="entry name" value="ALADIPTASE"/>
</dbReference>
<dbReference type="Pfam" id="PF01433">
    <property type="entry name" value="Peptidase_M1"/>
    <property type="match status" value="1"/>
</dbReference>
<evidence type="ECO:0000313" key="16">
    <source>
        <dbReference type="Proteomes" id="UP000807716"/>
    </source>
</evidence>
<feature type="binding site" evidence="9">
    <location>
        <position position="308"/>
    </location>
    <ligand>
        <name>Zn(2+)</name>
        <dbReference type="ChEBI" id="CHEBI:29105"/>
        <note>catalytic</note>
    </ligand>
</feature>
<dbReference type="GO" id="GO:0016020">
    <property type="term" value="C:membrane"/>
    <property type="evidence" value="ECO:0007669"/>
    <property type="project" value="TreeGrafter"/>
</dbReference>
<dbReference type="EMBL" id="JAAAJB010000704">
    <property type="protein sequence ID" value="KAG0251945.1"/>
    <property type="molecule type" value="Genomic_DNA"/>
</dbReference>
<dbReference type="Gene3D" id="1.10.390.10">
    <property type="entry name" value="Neutral Protease Domain 2"/>
    <property type="match status" value="1"/>
</dbReference>
<evidence type="ECO:0000256" key="7">
    <source>
        <dbReference type="ARBA" id="ARBA00023049"/>
    </source>
</evidence>
<evidence type="ECO:0000256" key="6">
    <source>
        <dbReference type="ARBA" id="ARBA00022833"/>
    </source>
</evidence>
<evidence type="ECO:0000259" key="14">
    <source>
        <dbReference type="Pfam" id="PF17900"/>
    </source>
</evidence>
<organism evidence="15 16">
    <name type="scientific">Actinomortierella ambigua</name>
    <dbReference type="NCBI Taxonomy" id="1343610"/>
    <lineage>
        <taxon>Eukaryota</taxon>
        <taxon>Fungi</taxon>
        <taxon>Fungi incertae sedis</taxon>
        <taxon>Mucoromycota</taxon>
        <taxon>Mortierellomycotina</taxon>
        <taxon>Mortierellomycetes</taxon>
        <taxon>Mortierellales</taxon>
        <taxon>Mortierellaceae</taxon>
        <taxon>Actinomortierella</taxon>
    </lineage>
</organism>
<keyword evidence="16" id="KW-1185">Reference proteome</keyword>
<dbReference type="EC" id="3.4.11.-" evidence="11"/>
<evidence type="ECO:0000259" key="12">
    <source>
        <dbReference type="Pfam" id="PF01433"/>
    </source>
</evidence>
<dbReference type="SUPFAM" id="SSF55486">
    <property type="entry name" value="Metalloproteases ('zincins'), catalytic domain"/>
    <property type="match status" value="1"/>
</dbReference>
<evidence type="ECO:0000256" key="4">
    <source>
        <dbReference type="ARBA" id="ARBA00022723"/>
    </source>
</evidence>
<dbReference type="Proteomes" id="UP000807716">
    <property type="component" value="Unassembled WGS sequence"/>
</dbReference>
<dbReference type="AlphaFoldDB" id="A0A9P6PSD2"/>
<dbReference type="Gene3D" id="2.60.40.1730">
    <property type="entry name" value="tricorn interacting facor f3 domain"/>
    <property type="match status" value="1"/>
</dbReference>
<evidence type="ECO:0000256" key="5">
    <source>
        <dbReference type="ARBA" id="ARBA00022801"/>
    </source>
</evidence>
<feature type="site" description="Transition state stabilizer" evidence="10">
    <location>
        <position position="394"/>
    </location>
</feature>
<evidence type="ECO:0000256" key="9">
    <source>
        <dbReference type="PIRSR" id="PIRSR634016-3"/>
    </source>
</evidence>
<reference evidence="15" key="1">
    <citation type="journal article" date="2020" name="Fungal Divers.">
        <title>Resolving the Mortierellaceae phylogeny through synthesis of multi-gene phylogenetics and phylogenomics.</title>
        <authorList>
            <person name="Vandepol N."/>
            <person name="Liber J."/>
            <person name="Desiro A."/>
            <person name="Na H."/>
            <person name="Kennedy M."/>
            <person name="Barry K."/>
            <person name="Grigoriev I.V."/>
            <person name="Miller A.N."/>
            <person name="O'Donnell K."/>
            <person name="Stajich J.E."/>
            <person name="Bonito G."/>
        </authorList>
    </citation>
    <scope>NUCLEOTIDE SEQUENCE</scope>
    <source>
        <strain evidence="15">BC1065</strain>
    </source>
</reference>
<dbReference type="GO" id="GO:0042277">
    <property type="term" value="F:peptide binding"/>
    <property type="evidence" value="ECO:0007669"/>
    <property type="project" value="TreeGrafter"/>
</dbReference>
<dbReference type="FunFam" id="1.25.50.20:FF:000002">
    <property type="entry name" value="Aminopeptidase"/>
    <property type="match status" value="1"/>
</dbReference>
<dbReference type="InterPro" id="IPR050344">
    <property type="entry name" value="Peptidase_M1_aminopeptidases"/>
</dbReference>
<evidence type="ECO:0000256" key="1">
    <source>
        <dbReference type="ARBA" id="ARBA00010136"/>
    </source>
</evidence>
<evidence type="ECO:0000259" key="13">
    <source>
        <dbReference type="Pfam" id="PF11838"/>
    </source>
</evidence>
<dbReference type="Gene3D" id="2.60.40.1910">
    <property type="match status" value="1"/>
</dbReference>
<feature type="binding site" evidence="9">
    <location>
        <position position="312"/>
    </location>
    <ligand>
        <name>Zn(2+)</name>
        <dbReference type="ChEBI" id="CHEBI:29105"/>
        <note>catalytic</note>
    </ligand>
</feature>
<evidence type="ECO:0000256" key="11">
    <source>
        <dbReference type="RuleBase" id="RU364040"/>
    </source>
</evidence>
<keyword evidence="6 9" id="KW-0862">Zinc</keyword>
<dbReference type="SUPFAM" id="SSF63737">
    <property type="entry name" value="Leukotriene A4 hydrolase N-terminal domain"/>
    <property type="match status" value="1"/>
</dbReference>
<dbReference type="CDD" id="cd09601">
    <property type="entry name" value="M1_APN-Q_like"/>
    <property type="match status" value="1"/>
</dbReference>
<comment type="cofactor">
    <cofactor evidence="9 11">
        <name>Zn(2+)</name>
        <dbReference type="ChEBI" id="CHEBI:29105"/>
    </cofactor>
    <text evidence="9 11">Binds 1 zinc ion per subunit.</text>
</comment>
<dbReference type="InterPro" id="IPR024571">
    <property type="entry name" value="ERAP1-like_C_dom"/>
</dbReference>
<accession>A0A9P6PSD2</accession>
<evidence type="ECO:0000256" key="8">
    <source>
        <dbReference type="PIRSR" id="PIRSR634016-1"/>
    </source>
</evidence>
<proteinExistence type="inferred from homology"/>
<dbReference type="GO" id="GO:0005737">
    <property type="term" value="C:cytoplasm"/>
    <property type="evidence" value="ECO:0007669"/>
    <property type="project" value="TreeGrafter"/>
</dbReference>
<dbReference type="InterPro" id="IPR042097">
    <property type="entry name" value="Aminopeptidase_N-like_N_sf"/>
</dbReference>
<sequence length="876" mass="99919">MAPERVALPKTVKPVHYKVELSPDLEKFTFRGYVAIDIHVNEPTSTIQLNTKELTLDNTWVEIAANDGRLEPESTGYDEAHEITTLKFASEVPKGDAKLHMTFDGTLNDKMKGFYRSKYKDAEGKEKYLGTTQFEATDARMAFPCWDEPALKATFAISLDIPSELTALSNMPVKELTAVEPERITYHFETTPVMSTYLVAFAVGEFEYVEATTTELEKPVVCRVYTTPGQKEQGRFALEITPKILEYFTKIFGTEYPLPKLDQIAIPDFDAGAMENWGLITYRTVALLFDEKTSDKRFKESVASTVAHEIAHQWFGNLVTMEWWDHLWLNEGFATWVGTLAVDHLFPEWHTWSNFVVDDLQYGLGLDCLRSSHPIEVPVADPHEIPQIFDSISYSKGGSVIRMLSNWLTLDVFLAGIRRYLKKHAYKNASTDDLWDALSEESGIDVREFMNTWTRVIGFPIMDVQEENGVITVEQHRFLSTNDVKPEEDETIWWVPLGAYPKPASIQDSNQTLKTRKISFEIPEAKENSFYMLNKDYTGVFRTKYSPENLRRLGEAIASGHPAFGLNERAGLLADQAALAVSGHGSVKDFLDLVQYYKNERSYIVWKLLLSKIDTIVNMFSANEATHQGLLEFQRKLVGPLADELGWEFPEGEDYLVSRLRASIVGAAGRAGYENTVKEAKRRFKLFMEAIKAGDKDADKHIHPSLRQAAFTVALQQGGKEAFDDVILYYDKSEKAEQQVVTLQALGAGIVDKEVMKDFYTFLWSDKVRSQDMIYGVLQQGANYYAREMVWEWTKCCWELLVERYKGGMGMLGYFIKAPLRYRSGQKIMEEVEKFFETRDTKDFKRDLDQAKESMAINTAWLERDLAAVEAWLGKN</sequence>
<dbReference type="InterPro" id="IPR034016">
    <property type="entry name" value="M1_APN-typ"/>
</dbReference>
<evidence type="ECO:0000313" key="15">
    <source>
        <dbReference type="EMBL" id="KAG0251945.1"/>
    </source>
</evidence>
<gene>
    <name evidence="15" type="ORF">DFQ27_008412</name>
</gene>
<dbReference type="InterPro" id="IPR045357">
    <property type="entry name" value="Aminopeptidase_N-like_N"/>
</dbReference>
<keyword evidence="5 11" id="KW-0378">Hydrolase</keyword>
<dbReference type="Pfam" id="PF17900">
    <property type="entry name" value="Peptidase_M1_N"/>
    <property type="match status" value="1"/>
</dbReference>
<dbReference type="GO" id="GO:0070006">
    <property type="term" value="F:metalloaminopeptidase activity"/>
    <property type="evidence" value="ECO:0007669"/>
    <property type="project" value="TreeGrafter"/>
</dbReference>